<comment type="caution">
    <text evidence="2">The sequence shown here is derived from an EMBL/GenBank/DDBJ whole genome shotgun (WGS) entry which is preliminary data.</text>
</comment>
<dbReference type="InterPro" id="IPR023213">
    <property type="entry name" value="CAT-like_dom_sf"/>
</dbReference>
<protein>
    <submittedName>
        <fullName evidence="2">Uncharacterized protein</fullName>
    </submittedName>
</protein>
<dbReference type="EMBL" id="LSYV01000014">
    <property type="protein sequence ID" value="KXZ51136.1"/>
    <property type="molecule type" value="Genomic_DNA"/>
</dbReference>
<accession>A0A150GMN9</accession>
<evidence type="ECO:0000313" key="2">
    <source>
        <dbReference type="EMBL" id="KXZ51136.1"/>
    </source>
</evidence>
<feature type="compositionally biased region" description="Pro residues" evidence="1">
    <location>
        <begin position="113"/>
        <end position="140"/>
    </location>
</feature>
<keyword evidence="3" id="KW-1185">Reference proteome</keyword>
<name>A0A150GMN9_GONPE</name>
<feature type="region of interest" description="Disordered" evidence="1">
    <location>
        <begin position="105"/>
        <end position="172"/>
    </location>
</feature>
<feature type="region of interest" description="Disordered" evidence="1">
    <location>
        <begin position="380"/>
        <end position="409"/>
    </location>
</feature>
<dbReference type="OrthoDB" id="552066at2759"/>
<dbReference type="AlphaFoldDB" id="A0A150GMN9"/>
<proteinExistence type="predicted"/>
<feature type="compositionally biased region" description="Low complexity" evidence="1">
    <location>
        <begin position="380"/>
        <end position="404"/>
    </location>
</feature>
<reference evidence="3" key="1">
    <citation type="journal article" date="2016" name="Nat. Commun.">
        <title>The Gonium pectorale genome demonstrates co-option of cell cycle regulation during the evolution of multicellularity.</title>
        <authorList>
            <person name="Hanschen E.R."/>
            <person name="Marriage T.N."/>
            <person name="Ferris P.J."/>
            <person name="Hamaji T."/>
            <person name="Toyoda A."/>
            <person name="Fujiyama A."/>
            <person name="Neme R."/>
            <person name="Noguchi H."/>
            <person name="Minakuchi Y."/>
            <person name="Suzuki M."/>
            <person name="Kawai-Toyooka H."/>
            <person name="Smith D.R."/>
            <person name="Sparks H."/>
            <person name="Anderson J."/>
            <person name="Bakaric R."/>
            <person name="Luria V."/>
            <person name="Karger A."/>
            <person name="Kirschner M.W."/>
            <person name="Durand P.M."/>
            <person name="Michod R.E."/>
            <person name="Nozaki H."/>
            <person name="Olson B.J."/>
        </authorList>
    </citation>
    <scope>NUCLEOTIDE SEQUENCE [LARGE SCALE GENOMIC DNA]</scope>
    <source>
        <strain evidence="3">NIES-2863</strain>
    </source>
</reference>
<organism evidence="2 3">
    <name type="scientific">Gonium pectorale</name>
    <name type="common">Green alga</name>
    <dbReference type="NCBI Taxonomy" id="33097"/>
    <lineage>
        <taxon>Eukaryota</taxon>
        <taxon>Viridiplantae</taxon>
        <taxon>Chlorophyta</taxon>
        <taxon>core chlorophytes</taxon>
        <taxon>Chlorophyceae</taxon>
        <taxon>CS clade</taxon>
        <taxon>Chlamydomonadales</taxon>
        <taxon>Volvocaceae</taxon>
        <taxon>Gonium</taxon>
    </lineage>
</organism>
<feature type="compositionally biased region" description="Gly residues" evidence="1">
    <location>
        <begin position="149"/>
        <end position="169"/>
    </location>
</feature>
<evidence type="ECO:0000256" key="1">
    <source>
        <dbReference type="SAM" id="MobiDB-lite"/>
    </source>
</evidence>
<sequence length="632" mass="61622">MVRAPAPTSVSMATTTAAGGGDCGDTPAAIRLSPLDHGMMLTCLNPKAMWLPYDLDGALLAQALSTTLGEFPILAGRCDGRSASVFLGRLAANYRSLSERGSDAAALAAGPPSGLPPPPLSPPPPLRSLPSPSPPPPPPSVTSSEASAGGVGGIGIGDADGNGGNGGASGSRDLHYQQMAEATEAALDDGSGAAAPSDDQSEVSEEAAAAVGALSALSVRPLSAEGLLSGLRVQQVASGGGWRTAVSAAGKLLKAMAAERRRWRAGGSGGSGLRGGDRGPQLLTCEVLHLPASEVARLKALATGGAAVGTAVTAAAAATAAAASPAAAISTNDAVTALVWVLMCELRGRPLPGAAATASSAGGGYMGLAIDIRRNGRLLPASPATPATSTATATSMPAEAAVGSSGDGAGGGGTAPAELFANAVWCLHVPAPTPLATPSSSPLPVAGSCRCGSGGNGAAGGGGGSGGSGGGGGRACLVFALRSGAAAVRRCVRELREAPDGAEQVLRTAALQLTAPLSDQAAMMARVCCEQDAMMTSWQMPYWDLDFGSAGPIRNQPVQFQSLLAPSPPWTAAVMAAAPPGRLAAIGGSGGGDDGTGAGGGLNVFLVVPEGAAAALRGSRVVRELVPGAAFQ</sequence>
<dbReference type="Proteomes" id="UP000075714">
    <property type="component" value="Unassembled WGS sequence"/>
</dbReference>
<gene>
    <name evidence="2" type="ORF">GPECTOR_13g623</name>
</gene>
<feature type="compositionally biased region" description="Low complexity" evidence="1">
    <location>
        <begin position="188"/>
        <end position="198"/>
    </location>
</feature>
<feature type="region of interest" description="Disordered" evidence="1">
    <location>
        <begin position="184"/>
        <end position="203"/>
    </location>
</feature>
<dbReference type="Gene3D" id="3.30.559.10">
    <property type="entry name" value="Chloramphenicol acetyltransferase-like domain"/>
    <property type="match status" value="1"/>
</dbReference>
<evidence type="ECO:0000313" key="3">
    <source>
        <dbReference type="Proteomes" id="UP000075714"/>
    </source>
</evidence>